<dbReference type="EMBL" id="JAOPGA020000155">
    <property type="protein sequence ID" value="KAL0477243.1"/>
    <property type="molecule type" value="Genomic_DNA"/>
</dbReference>
<keyword evidence="3" id="KW-1185">Reference proteome</keyword>
<feature type="coiled-coil region" evidence="1">
    <location>
        <begin position="37"/>
        <end position="64"/>
    </location>
</feature>
<evidence type="ECO:0000256" key="1">
    <source>
        <dbReference type="SAM" id="Coils"/>
    </source>
</evidence>
<reference evidence="2 3" key="1">
    <citation type="submission" date="2024-03" db="EMBL/GenBank/DDBJ databases">
        <title>The Acrasis kona genome and developmental transcriptomes reveal deep origins of eukaryotic multicellular pathways.</title>
        <authorList>
            <person name="Sheikh S."/>
            <person name="Fu C.-J."/>
            <person name="Brown M.W."/>
            <person name="Baldauf S.L."/>
        </authorList>
    </citation>
    <scope>NUCLEOTIDE SEQUENCE [LARGE SCALE GENOMIC DNA]</scope>
    <source>
        <strain evidence="2 3">ATCC MYA-3509</strain>
    </source>
</reference>
<accession>A0AAW2YIQ6</accession>
<evidence type="ECO:0000313" key="2">
    <source>
        <dbReference type="EMBL" id="KAL0477243.1"/>
    </source>
</evidence>
<evidence type="ECO:0000313" key="3">
    <source>
        <dbReference type="Proteomes" id="UP001431209"/>
    </source>
</evidence>
<protein>
    <submittedName>
        <fullName evidence="2">Rh2b</fullName>
    </submittedName>
</protein>
<dbReference type="Proteomes" id="UP001431209">
    <property type="component" value="Unassembled WGS sequence"/>
</dbReference>
<name>A0AAW2YIQ6_9EUKA</name>
<dbReference type="AlphaFoldDB" id="A0AAW2YIQ6"/>
<comment type="caution">
    <text evidence="2">The sequence shown here is derived from an EMBL/GenBank/DDBJ whole genome shotgun (WGS) entry which is preliminary data.</text>
</comment>
<proteinExistence type="predicted"/>
<organism evidence="2 3">
    <name type="scientific">Acrasis kona</name>
    <dbReference type="NCBI Taxonomy" id="1008807"/>
    <lineage>
        <taxon>Eukaryota</taxon>
        <taxon>Discoba</taxon>
        <taxon>Heterolobosea</taxon>
        <taxon>Tetramitia</taxon>
        <taxon>Eutetramitia</taxon>
        <taxon>Acrasidae</taxon>
        <taxon>Acrasis</taxon>
    </lineage>
</organism>
<keyword evidence="1" id="KW-0175">Coiled coil</keyword>
<gene>
    <name evidence="2" type="ORF">AKO1_005870</name>
</gene>
<sequence length="75" mass="8760">MRPFVVVGVWIAAVFILKNSLVNRFGRFVQKKNHGRVEREAEEKLNFEKELRDWKQSVDQARINRGLIPPVKASL</sequence>